<dbReference type="NCBIfam" id="TIGR01370">
    <property type="entry name" value="MJ1477/TM1410 family putative glycoside hydrolase"/>
    <property type="match status" value="1"/>
</dbReference>
<dbReference type="SUPFAM" id="SSF51445">
    <property type="entry name" value="(Trans)glycosidases"/>
    <property type="match status" value="1"/>
</dbReference>
<evidence type="ECO:0000259" key="1">
    <source>
        <dbReference type="Pfam" id="PF03537"/>
    </source>
</evidence>
<dbReference type="PANTHER" id="PTHR35882">
    <property type="entry name" value="PELA"/>
    <property type="match status" value="1"/>
</dbReference>
<dbReference type="InterPro" id="IPR017853">
    <property type="entry name" value="GH"/>
</dbReference>
<reference evidence="3" key="1">
    <citation type="submission" date="2017-09" db="EMBL/GenBank/DDBJ databases">
        <title>Depth-based differentiation of microbial function through sediment-hosted aquifers and enrichment of novel symbionts in the deep terrestrial subsurface.</title>
        <authorList>
            <person name="Probst A.J."/>
            <person name="Ladd B."/>
            <person name="Jarett J.K."/>
            <person name="Geller-Mcgrath D.E."/>
            <person name="Sieber C.M.K."/>
            <person name="Emerson J.B."/>
            <person name="Anantharaman K."/>
            <person name="Thomas B.C."/>
            <person name="Malmstrom R."/>
            <person name="Stieglmeier M."/>
            <person name="Klingl A."/>
            <person name="Woyke T."/>
            <person name="Ryan C.M."/>
            <person name="Banfield J.F."/>
        </authorList>
    </citation>
    <scope>NUCLEOTIDE SEQUENCE [LARGE SCALE GENOMIC DNA]</scope>
</reference>
<dbReference type="PROSITE" id="PS51257">
    <property type="entry name" value="PROKAR_LIPOPROTEIN"/>
    <property type="match status" value="1"/>
</dbReference>
<proteinExistence type="predicted"/>
<dbReference type="PANTHER" id="PTHR35882:SF2">
    <property type="entry name" value="PELA"/>
    <property type="match status" value="1"/>
</dbReference>
<dbReference type="PRINTS" id="PR01545">
    <property type="entry name" value="THEMAYE10DUF"/>
</dbReference>
<dbReference type="Gene3D" id="3.20.20.70">
    <property type="entry name" value="Aldolase class I"/>
    <property type="match status" value="1"/>
</dbReference>
<evidence type="ECO:0000313" key="3">
    <source>
        <dbReference type="Proteomes" id="UP000229362"/>
    </source>
</evidence>
<feature type="domain" description="Glycoside-hydrolase family GH114 TIM-barrel" evidence="1">
    <location>
        <begin position="37"/>
        <end position="280"/>
    </location>
</feature>
<dbReference type="InterPro" id="IPR013785">
    <property type="entry name" value="Aldolase_TIM"/>
</dbReference>
<comment type="caution">
    <text evidence="2">The sequence shown here is derived from an EMBL/GenBank/DDBJ whole genome shotgun (WGS) entry which is preliminary data.</text>
</comment>
<organism evidence="2 3">
    <name type="scientific">Candidatus Magasanikbacteria bacterium CG10_big_fil_rev_8_21_14_0_10_43_6</name>
    <dbReference type="NCBI Taxonomy" id="1974650"/>
    <lineage>
        <taxon>Bacteria</taxon>
        <taxon>Candidatus Magasanikiibacteriota</taxon>
    </lineage>
</organism>
<dbReference type="InterPro" id="IPR016062">
    <property type="entry name" value="TM1410-rel"/>
</dbReference>
<accession>A0A2M6W2D6</accession>
<gene>
    <name evidence="2" type="ORF">COU33_00340</name>
</gene>
<dbReference type="InterPro" id="IPR016063">
    <property type="entry name" value="TM1410_Glycdase"/>
</dbReference>
<evidence type="ECO:0000313" key="2">
    <source>
        <dbReference type="EMBL" id="PIT86948.1"/>
    </source>
</evidence>
<sequence length="290" mass="32519">MGKIVSVIVIPIVTLISLGVGCSNTIDTSPRGTGQGFHYQLQDATIKTLSALDEPIAVVDIDDASLTKQELQTLKESGKTILSYLSIGEAEQYRTYWKENWKVSTPSFIDAENPDWEGNYKVRYWDQEWQSIIFTQLDAIVATGYHGVYLDIIDGYEYYTSEPNIDAAQEMVAFVAEISKRAKAKNPNFLVIPQNAPELYTSDIYQKAIDGFGKEDTWFDGDKKQKTMETTTTLKYLKQALADGKLIVAIDYPTRQKNICSFYTLCQEAGFYCTVSNRDLSLPSPTVCAP</sequence>
<dbReference type="Proteomes" id="UP000229362">
    <property type="component" value="Unassembled WGS sequence"/>
</dbReference>
<dbReference type="Pfam" id="PF03537">
    <property type="entry name" value="Glyco_hydro_114"/>
    <property type="match status" value="1"/>
</dbReference>
<dbReference type="AlphaFoldDB" id="A0A2M6W2D6"/>
<protein>
    <recommendedName>
        <fullName evidence="1">Glycoside-hydrolase family GH114 TIM-barrel domain-containing protein</fullName>
    </recommendedName>
</protein>
<name>A0A2M6W2D6_9BACT</name>
<dbReference type="InterPro" id="IPR004352">
    <property type="entry name" value="GH114_TIM-barrel"/>
</dbReference>
<dbReference type="EMBL" id="PFBZ01000016">
    <property type="protein sequence ID" value="PIT86948.1"/>
    <property type="molecule type" value="Genomic_DNA"/>
</dbReference>